<keyword evidence="1" id="KW-1133">Transmembrane helix</keyword>
<evidence type="ECO:0000313" key="3">
    <source>
        <dbReference type="Proteomes" id="UP001150055"/>
    </source>
</evidence>
<dbReference type="RefSeq" id="WP_274579487.1">
    <property type="nucleotide sequence ID" value="NZ_JALNTG010000303.1"/>
</dbReference>
<sequence length="78" mass="9204">PSLDWPRWNRWNRSPSRANTDAVESHHCASNFFISPRCRSSFGLWPFFGIAAPPLLLFQRWVIIQGSKSHLKREDYFN</sequence>
<evidence type="ECO:0000256" key="1">
    <source>
        <dbReference type="SAM" id="Phobius"/>
    </source>
</evidence>
<reference evidence="2" key="1">
    <citation type="submission" date="2022-12" db="EMBL/GenBank/DDBJ databases">
        <title>Acinetobacter lactucae: Emerging opportunistic pathogenic species of genus Acinetobacter isolated from immunocompromised patients in clinical settings of India.</title>
        <authorList>
            <person name="Amar A.K."/>
            <person name="Sawant A.R."/>
            <person name="Meera M."/>
            <person name="Tomar A."/>
            <person name="Sistla S."/>
            <person name="Prashanth K."/>
        </authorList>
    </citation>
    <scope>NUCLEOTIDE SEQUENCE</scope>
    <source>
        <strain evidence="2">PKAL1828C</strain>
    </source>
</reference>
<gene>
    <name evidence="2" type="ORF">M0O54_20215</name>
</gene>
<name>A0AB35K7K5_9GAMM</name>
<comment type="caution">
    <text evidence="2">The sequence shown here is derived from an EMBL/GenBank/DDBJ whole genome shotgun (WGS) entry which is preliminary data.</text>
</comment>
<feature type="transmembrane region" description="Helical" evidence="1">
    <location>
        <begin position="42"/>
        <end position="63"/>
    </location>
</feature>
<dbReference type="EMBL" id="JALNTG010000303">
    <property type="protein sequence ID" value="MDD9322392.1"/>
    <property type="molecule type" value="Genomic_DNA"/>
</dbReference>
<keyword evidence="1" id="KW-0472">Membrane</keyword>
<dbReference type="Proteomes" id="UP001150055">
    <property type="component" value="Unassembled WGS sequence"/>
</dbReference>
<proteinExistence type="predicted"/>
<keyword evidence="1" id="KW-0812">Transmembrane</keyword>
<dbReference type="AlphaFoldDB" id="A0AB35K7K5"/>
<protein>
    <submittedName>
        <fullName evidence="2">Uncharacterized protein</fullName>
    </submittedName>
</protein>
<feature type="non-terminal residue" evidence="2">
    <location>
        <position position="78"/>
    </location>
</feature>
<feature type="non-terminal residue" evidence="2">
    <location>
        <position position="1"/>
    </location>
</feature>
<accession>A0AB35K7K5</accession>
<evidence type="ECO:0000313" key="2">
    <source>
        <dbReference type="EMBL" id="MDD9322392.1"/>
    </source>
</evidence>
<organism evidence="2 3">
    <name type="scientific">Acinetobacter lactucae</name>
    <dbReference type="NCBI Taxonomy" id="1785128"/>
    <lineage>
        <taxon>Bacteria</taxon>
        <taxon>Pseudomonadati</taxon>
        <taxon>Pseudomonadota</taxon>
        <taxon>Gammaproteobacteria</taxon>
        <taxon>Moraxellales</taxon>
        <taxon>Moraxellaceae</taxon>
        <taxon>Acinetobacter</taxon>
        <taxon>Acinetobacter calcoaceticus/baumannii complex</taxon>
    </lineage>
</organism>